<evidence type="ECO:0000313" key="2">
    <source>
        <dbReference type="EMBL" id="MFD1216964.1"/>
    </source>
</evidence>
<reference evidence="3" key="1">
    <citation type="journal article" date="2019" name="Int. J. Syst. Evol. Microbiol.">
        <title>The Global Catalogue of Microorganisms (GCM) 10K type strain sequencing project: providing services to taxonomists for standard genome sequencing and annotation.</title>
        <authorList>
            <consortium name="The Broad Institute Genomics Platform"/>
            <consortium name="The Broad Institute Genome Sequencing Center for Infectious Disease"/>
            <person name="Wu L."/>
            <person name="Ma J."/>
        </authorList>
    </citation>
    <scope>NUCLEOTIDE SEQUENCE [LARGE SCALE GENOMIC DNA]</scope>
    <source>
        <strain evidence="3">CCUG 54356</strain>
    </source>
</reference>
<evidence type="ECO:0000313" key="3">
    <source>
        <dbReference type="Proteomes" id="UP001597264"/>
    </source>
</evidence>
<dbReference type="Proteomes" id="UP001597264">
    <property type="component" value="Unassembled WGS sequence"/>
</dbReference>
<accession>A0ABW3UC29</accession>
<dbReference type="EMBL" id="JBHTLR010000008">
    <property type="protein sequence ID" value="MFD1216964.1"/>
    <property type="molecule type" value="Genomic_DNA"/>
</dbReference>
<name>A0ABW3UC29_9GAMM</name>
<feature type="chain" id="PRO_5046125880" description="Curli production assembly/transport component CsgG" evidence="1">
    <location>
        <begin position="26"/>
        <end position="402"/>
    </location>
</feature>
<sequence length="402" mass="44952">MHHSLIIFLRRLTVVGTLLLLTACAAQQGGPEGVLAAAEAPRYPGISLFYKHLSDDLEQECAEFQSRSMLHHCSEGEFHLSNLQQALTQSGAFQQVTIAGDHNEFQVMVSTVVLDQESGSEIGNAALSGATLMLVPIKIEKTIRAEVVITWQNLPIKRYDYTLPFNYSASLLTPTFNYRKELSQRIAAQLLGDLQQENAFAGAQVMAALEASDYGDDLGIGDSVGGYFFDEKHIFSNPFHGAVLSFIHRQFAFDHAEVFVYPVRNTDWHEAAALTQSEAENVRTELSLMQRQGNLNALELDDPTPLQWIVDGQRYDGTFYSGHLIDNEGREARTATYIFIKGDKFVRTQAVFPLVEGSAKVNNPDDFARSLLQQLEPPTESPFMARLRRERRQSIMEMSAKE</sequence>
<gene>
    <name evidence="2" type="ORF">ACFQ2X_10150</name>
</gene>
<evidence type="ECO:0008006" key="4">
    <source>
        <dbReference type="Google" id="ProtNLM"/>
    </source>
</evidence>
<proteinExistence type="predicted"/>
<comment type="caution">
    <text evidence="2">The sequence shown here is derived from an EMBL/GenBank/DDBJ whole genome shotgun (WGS) entry which is preliminary data.</text>
</comment>
<organism evidence="2 3">
    <name type="scientific">Microbulbifer celer</name>
    <dbReference type="NCBI Taxonomy" id="435905"/>
    <lineage>
        <taxon>Bacteria</taxon>
        <taxon>Pseudomonadati</taxon>
        <taxon>Pseudomonadota</taxon>
        <taxon>Gammaproteobacteria</taxon>
        <taxon>Cellvibrionales</taxon>
        <taxon>Microbulbiferaceae</taxon>
        <taxon>Microbulbifer</taxon>
    </lineage>
</organism>
<dbReference type="RefSeq" id="WP_230437139.1">
    <property type="nucleotide sequence ID" value="NZ_CP087715.1"/>
</dbReference>
<feature type="signal peptide" evidence="1">
    <location>
        <begin position="1"/>
        <end position="25"/>
    </location>
</feature>
<evidence type="ECO:0000256" key="1">
    <source>
        <dbReference type="SAM" id="SignalP"/>
    </source>
</evidence>
<keyword evidence="3" id="KW-1185">Reference proteome</keyword>
<protein>
    <recommendedName>
        <fullName evidence="4">Curli production assembly/transport component CsgG</fullName>
    </recommendedName>
</protein>
<keyword evidence="1" id="KW-0732">Signal</keyword>